<accession>A0A6A6ERM7</accession>
<dbReference type="Proteomes" id="UP000800200">
    <property type="component" value="Unassembled WGS sequence"/>
</dbReference>
<proteinExistence type="predicted"/>
<reference evidence="1" key="1">
    <citation type="journal article" date="2020" name="Stud. Mycol.">
        <title>101 Dothideomycetes genomes: a test case for predicting lifestyles and emergence of pathogens.</title>
        <authorList>
            <person name="Haridas S."/>
            <person name="Albert R."/>
            <person name="Binder M."/>
            <person name="Bloem J."/>
            <person name="Labutti K."/>
            <person name="Salamov A."/>
            <person name="Andreopoulos B."/>
            <person name="Baker S."/>
            <person name="Barry K."/>
            <person name="Bills G."/>
            <person name="Bluhm B."/>
            <person name="Cannon C."/>
            <person name="Castanera R."/>
            <person name="Culley D."/>
            <person name="Daum C."/>
            <person name="Ezra D."/>
            <person name="Gonzalez J."/>
            <person name="Henrissat B."/>
            <person name="Kuo A."/>
            <person name="Liang C."/>
            <person name="Lipzen A."/>
            <person name="Lutzoni F."/>
            <person name="Magnuson J."/>
            <person name="Mondo S."/>
            <person name="Nolan M."/>
            <person name="Ohm R."/>
            <person name="Pangilinan J."/>
            <person name="Park H.-J."/>
            <person name="Ramirez L."/>
            <person name="Alfaro M."/>
            <person name="Sun H."/>
            <person name="Tritt A."/>
            <person name="Yoshinaga Y."/>
            <person name="Zwiers L.-H."/>
            <person name="Turgeon B."/>
            <person name="Goodwin S."/>
            <person name="Spatafora J."/>
            <person name="Crous P."/>
            <person name="Grigoriev I."/>
        </authorList>
    </citation>
    <scope>NUCLEOTIDE SEQUENCE</scope>
    <source>
        <strain evidence="1">CBS 207.26</strain>
    </source>
</reference>
<evidence type="ECO:0000313" key="2">
    <source>
        <dbReference type="Proteomes" id="UP000800200"/>
    </source>
</evidence>
<evidence type="ECO:0000313" key="1">
    <source>
        <dbReference type="EMBL" id="KAF2192566.1"/>
    </source>
</evidence>
<sequence length="109" mass="12719">MDVSCTSRLKSRLQSHVFVLGSRGTRRRFHNWKYPLLQRHIWTSRDVAATLPRLTKPMASSRHASDSMWNAKSGVCLHHQGLNQARAVRPGERAERAWLDREDRRALWC</sequence>
<name>A0A6A6ERM7_9PEZI</name>
<protein>
    <submittedName>
        <fullName evidence="1">Uncharacterized protein</fullName>
    </submittedName>
</protein>
<keyword evidence="2" id="KW-1185">Reference proteome</keyword>
<dbReference type="AlphaFoldDB" id="A0A6A6ERM7"/>
<gene>
    <name evidence="1" type="ORF">K469DRAFT_717116</name>
</gene>
<dbReference type="EMBL" id="ML994615">
    <property type="protein sequence ID" value="KAF2192566.1"/>
    <property type="molecule type" value="Genomic_DNA"/>
</dbReference>
<organism evidence="1 2">
    <name type="scientific">Zopfia rhizophila CBS 207.26</name>
    <dbReference type="NCBI Taxonomy" id="1314779"/>
    <lineage>
        <taxon>Eukaryota</taxon>
        <taxon>Fungi</taxon>
        <taxon>Dikarya</taxon>
        <taxon>Ascomycota</taxon>
        <taxon>Pezizomycotina</taxon>
        <taxon>Dothideomycetes</taxon>
        <taxon>Dothideomycetes incertae sedis</taxon>
        <taxon>Zopfiaceae</taxon>
        <taxon>Zopfia</taxon>
    </lineage>
</organism>